<dbReference type="KEGG" id="csq:CSCA_1388"/>
<dbReference type="RefSeq" id="WP_029159945.1">
    <property type="nucleotide sequence ID" value="NZ_CP009933.1"/>
</dbReference>
<dbReference type="AlphaFoldDB" id="A0A0E3M8L2"/>
<feature type="region of interest" description="Disordered" evidence="1">
    <location>
        <begin position="61"/>
        <end position="84"/>
    </location>
</feature>
<keyword evidence="3" id="KW-1185">Reference proteome</keyword>
<dbReference type="EMBL" id="CP009933">
    <property type="protein sequence ID" value="AKA68513.1"/>
    <property type="molecule type" value="Genomic_DNA"/>
</dbReference>
<protein>
    <submittedName>
        <fullName evidence="2">Uncharacterized protein</fullName>
    </submittedName>
</protein>
<dbReference type="Proteomes" id="UP000033115">
    <property type="component" value="Chromosome"/>
</dbReference>
<evidence type="ECO:0000256" key="1">
    <source>
        <dbReference type="SAM" id="MobiDB-lite"/>
    </source>
</evidence>
<proteinExistence type="predicted"/>
<organism evidence="2 3">
    <name type="scientific">Clostridium scatologenes</name>
    <dbReference type="NCBI Taxonomy" id="1548"/>
    <lineage>
        <taxon>Bacteria</taxon>
        <taxon>Bacillati</taxon>
        <taxon>Bacillota</taxon>
        <taxon>Clostridia</taxon>
        <taxon>Eubacteriales</taxon>
        <taxon>Clostridiaceae</taxon>
        <taxon>Clostridium</taxon>
    </lineage>
</organism>
<sequence>MGFEEFRKDTGFTCAELEKITGYTRQGIHKVFSKTEKGKPLSKKFLVGINAAIEKKIKEETEQHENKISKLREMQEKLKEDGNE</sequence>
<gene>
    <name evidence="2" type="ORF">CSCA_1388</name>
</gene>
<dbReference type="STRING" id="1548.CSCA_1388"/>
<evidence type="ECO:0000313" key="3">
    <source>
        <dbReference type="Proteomes" id="UP000033115"/>
    </source>
</evidence>
<name>A0A0E3M8L2_CLOSL</name>
<reference evidence="2 3" key="1">
    <citation type="journal article" date="2015" name="J. Biotechnol.">
        <title>Complete genome sequence of a malodorant-producing acetogen, Clostridium scatologenes ATCC 25775(T).</title>
        <authorList>
            <person name="Zhu Z."/>
            <person name="Guo T."/>
            <person name="Zheng H."/>
            <person name="Song T."/>
            <person name="Ouyang P."/>
            <person name="Xie J."/>
        </authorList>
    </citation>
    <scope>NUCLEOTIDE SEQUENCE [LARGE SCALE GENOMIC DNA]</scope>
    <source>
        <strain evidence="2 3">ATCC 25775</strain>
    </source>
</reference>
<dbReference type="HOGENOM" id="CLU_2492307_0_0_9"/>
<accession>A0A0E3M8L2</accession>
<evidence type="ECO:0000313" key="2">
    <source>
        <dbReference type="EMBL" id="AKA68513.1"/>
    </source>
</evidence>